<protein>
    <submittedName>
        <fullName evidence="8">Sugar transporter, putative</fullName>
    </submittedName>
</protein>
<feature type="transmembrane region" description="Helical" evidence="6">
    <location>
        <begin position="398"/>
        <end position="417"/>
    </location>
</feature>
<evidence type="ECO:0000256" key="4">
    <source>
        <dbReference type="ARBA" id="ARBA00023136"/>
    </source>
</evidence>
<dbReference type="PANTHER" id="PTHR24064">
    <property type="entry name" value="SOLUTE CARRIER FAMILY 22 MEMBER"/>
    <property type="match status" value="1"/>
</dbReference>
<dbReference type="InterPro" id="IPR005828">
    <property type="entry name" value="MFS_sugar_transport-like"/>
</dbReference>
<feature type="transmembrane region" description="Helical" evidence="6">
    <location>
        <begin position="366"/>
        <end position="386"/>
    </location>
</feature>
<dbReference type="PROSITE" id="PS00216">
    <property type="entry name" value="SUGAR_TRANSPORT_1"/>
    <property type="match status" value="1"/>
</dbReference>
<evidence type="ECO:0000256" key="1">
    <source>
        <dbReference type="ARBA" id="ARBA00004141"/>
    </source>
</evidence>
<feature type="transmembrane region" description="Helical" evidence="6">
    <location>
        <begin position="108"/>
        <end position="131"/>
    </location>
</feature>
<dbReference type="AlphaFoldDB" id="C5K7F6"/>
<keyword evidence="9" id="KW-1185">Reference proteome</keyword>
<evidence type="ECO:0000259" key="7">
    <source>
        <dbReference type="PROSITE" id="PS50850"/>
    </source>
</evidence>
<dbReference type="OMA" id="RIIYCTL"/>
<feature type="transmembrane region" description="Helical" evidence="6">
    <location>
        <begin position="138"/>
        <end position="157"/>
    </location>
</feature>
<comment type="subcellular location">
    <subcellularLocation>
        <location evidence="1">Membrane</location>
        <topology evidence="1">Multi-pass membrane protein</topology>
    </subcellularLocation>
</comment>
<evidence type="ECO:0000256" key="5">
    <source>
        <dbReference type="SAM" id="MobiDB-lite"/>
    </source>
</evidence>
<sequence>MAGKPTVRGEFASVGLSAAGGFGTLQRQWMLYMGLPWVIGGMQAMVYVFVATQPVLMVSVCTLETARLGCRPHPIDECPTDPSLYELAGDIHKSVVSEFGLACENSSWAVALQSEFFLGFLVGVWGIGWLADRVGRKPALWMSAVVTQLFGLLSFVAPSYIAYAISRLGVGLGVGGLGLSSYVLAAEVTAPEWRSLVCAGTSSIFAIGIVAVSGLAAIPGIHWRLLSFSVGPTRVWMLSWACVLPALLLTRFLESPVWLEAQGRHGEAEAGLRKIAIVNNRLAEFDSFLRKWDDELTADADGNLSIEEGERGGPSPVDEGLWGYLLRSRLNIIQEFMAVMVAAWFASSLGYYGLSMNVGHLGGNIYVNSILNALVEIPSYGVMYFMVDNAVTGRKLTLVIYLLAAGVACMVCPFFTYLHWLSLTIALIGKFFISAAFGVCYIYGAELFPTSIRSSALGIQSLAARIAGIISPLIPPLGGFWSPLPDFIFGIPCIVAAGLTLRFLPETLGRNLPMSVEDVRGLRYSSVGGADGPRPGHGRTHGKYEMPLEEFDTDSSDGYDDEDEEEARRAETLRDVFGTEFAPRGNE</sequence>
<dbReference type="RefSeq" id="XP_002787695.1">
    <property type="nucleotide sequence ID" value="XM_002787649.1"/>
</dbReference>
<dbReference type="Gene3D" id="1.20.1250.20">
    <property type="entry name" value="MFS general substrate transporter like domains"/>
    <property type="match status" value="1"/>
</dbReference>
<reference evidence="8 9" key="1">
    <citation type="submission" date="2008-07" db="EMBL/GenBank/DDBJ databases">
        <authorList>
            <person name="El-Sayed N."/>
            <person name="Caler E."/>
            <person name="Inman J."/>
            <person name="Amedeo P."/>
            <person name="Hass B."/>
            <person name="Wortman J."/>
        </authorList>
    </citation>
    <scope>NUCLEOTIDE SEQUENCE [LARGE SCALE GENOMIC DNA]</scope>
    <source>
        <strain evidence="9">ATCC 50983 / TXsc</strain>
    </source>
</reference>
<gene>
    <name evidence="8" type="ORF">Pmar_PMAR012472</name>
</gene>
<proteinExistence type="predicted"/>
<dbReference type="EMBL" id="GG671079">
    <property type="protein sequence ID" value="EER19491.1"/>
    <property type="molecule type" value="Genomic_DNA"/>
</dbReference>
<dbReference type="GO" id="GO:0016020">
    <property type="term" value="C:membrane"/>
    <property type="evidence" value="ECO:0007669"/>
    <property type="project" value="UniProtKB-SubCell"/>
</dbReference>
<keyword evidence="8" id="KW-0813">Transport</keyword>
<dbReference type="Pfam" id="PF00083">
    <property type="entry name" value="Sugar_tr"/>
    <property type="match status" value="1"/>
</dbReference>
<feature type="transmembrane region" description="Helical" evidence="6">
    <location>
        <begin position="29"/>
        <end position="50"/>
    </location>
</feature>
<dbReference type="InterPro" id="IPR036259">
    <property type="entry name" value="MFS_trans_sf"/>
</dbReference>
<keyword evidence="8" id="KW-0762">Sugar transport</keyword>
<accession>C5K7F6</accession>
<evidence type="ECO:0000256" key="2">
    <source>
        <dbReference type="ARBA" id="ARBA00022692"/>
    </source>
</evidence>
<organism evidence="9">
    <name type="scientific">Perkinsus marinus (strain ATCC 50983 / TXsc)</name>
    <dbReference type="NCBI Taxonomy" id="423536"/>
    <lineage>
        <taxon>Eukaryota</taxon>
        <taxon>Sar</taxon>
        <taxon>Alveolata</taxon>
        <taxon>Perkinsozoa</taxon>
        <taxon>Perkinsea</taxon>
        <taxon>Perkinsida</taxon>
        <taxon>Perkinsidae</taxon>
        <taxon>Perkinsus</taxon>
    </lineage>
</organism>
<feature type="transmembrane region" description="Helical" evidence="6">
    <location>
        <begin position="456"/>
        <end position="475"/>
    </location>
</feature>
<keyword evidence="2 6" id="KW-0812">Transmembrane</keyword>
<name>C5K7F6_PERM5</name>
<dbReference type="Proteomes" id="UP000007800">
    <property type="component" value="Unassembled WGS sequence"/>
</dbReference>
<feature type="domain" description="Major facilitator superfamily (MFS) profile" evidence="7">
    <location>
        <begin position="29"/>
        <end position="508"/>
    </location>
</feature>
<dbReference type="InterPro" id="IPR020846">
    <property type="entry name" value="MFS_dom"/>
</dbReference>
<dbReference type="GeneID" id="9039752"/>
<evidence type="ECO:0000256" key="3">
    <source>
        <dbReference type="ARBA" id="ARBA00022989"/>
    </source>
</evidence>
<feature type="transmembrane region" description="Helical" evidence="6">
    <location>
        <begin position="163"/>
        <end position="184"/>
    </location>
</feature>
<dbReference type="SUPFAM" id="SSF103473">
    <property type="entry name" value="MFS general substrate transporter"/>
    <property type="match status" value="1"/>
</dbReference>
<evidence type="ECO:0000256" key="6">
    <source>
        <dbReference type="SAM" id="Phobius"/>
    </source>
</evidence>
<dbReference type="InterPro" id="IPR005829">
    <property type="entry name" value="Sugar_transporter_CS"/>
</dbReference>
<feature type="transmembrane region" description="Helical" evidence="6">
    <location>
        <begin position="196"/>
        <end position="223"/>
    </location>
</feature>
<dbReference type="PROSITE" id="PS50850">
    <property type="entry name" value="MFS"/>
    <property type="match status" value="1"/>
</dbReference>
<evidence type="ECO:0000313" key="8">
    <source>
        <dbReference type="EMBL" id="EER19491.1"/>
    </source>
</evidence>
<feature type="transmembrane region" description="Helical" evidence="6">
    <location>
        <begin position="487"/>
        <end position="504"/>
    </location>
</feature>
<dbReference type="GO" id="GO:0022857">
    <property type="term" value="F:transmembrane transporter activity"/>
    <property type="evidence" value="ECO:0007669"/>
    <property type="project" value="InterPro"/>
</dbReference>
<feature type="region of interest" description="Disordered" evidence="5">
    <location>
        <begin position="526"/>
        <end position="587"/>
    </location>
</feature>
<keyword evidence="4 6" id="KW-0472">Membrane</keyword>
<feature type="transmembrane region" description="Helical" evidence="6">
    <location>
        <begin position="336"/>
        <end position="354"/>
    </location>
</feature>
<dbReference type="OrthoDB" id="425067at2759"/>
<evidence type="ECO:0000313" key="9">
    <source>
        <dbReference type="Proteomes" id="UP000007800"/>
    </source>
</evidence>
<feature type="transmembrane region" description="Helical" evidence="6">
    <location>
        <begin position="423"/>
        <end position="444"/>
    </location>
</feature>
<dbReference type="InParanoid" id="C5K7F6"/>
<feature type="compositionally biased region" description="Acidic residues" evidence="5">
    <location>
        <begin position="547"/>
        <end position="565"/>
    </location>
</feature>
<keyword evidence="3 6" id="KW-1133">Transmembrane helix</keyword>